<evidence type="ECO:0000313" key="16">
    <source>
        <dbReference type="EMBL" id="SFM44962.1"/>
    </source>
</evidence>
<dbReference type="InterPro" id="IPR002192">
    <property type="entry name" value="PPDK_AMP/ATP-bd"/>
</dbReference>
<evidence type="ECO:0000256" key="4">
    <source>
        <dbReference type="ARBA" id="ARBA00007837"/>
    </source>
</evidence>
<keyword evidence="9" id="KW-0547">Nucleotide-binding</keyword>
<keyword evidence="16" id="KW-0670">Pyruvate</keyword>
<keyword evidence="12" id="KW-0460">Magnesium</keyword>
<dbReference type="GO" id="GO:0006094">
    <property type="term" value="P:gluconeogenesis"/>
    <property type="evidence" value="ECO:0007669"/>
    <property type="project" value="UniProtKB-UniPathway"/>
</dbReference>
<comment type="similarity">
    <text evidence="4">Belongs to the PEP-utilizing enzyme family.</text>
</comment>
<evidence type="ECO:0000256" key="12">
    <source>
        <dbReference type="ARBA" id="ARBA00022842"/>
    </source>
</evidence>
<evidence type="ECO:0000256" key="11">
    <source>
        <dbReference type="ARBA" id="ARBA00022840"/>
    </source>
</evidence>
<dbReference type="PANTHER" id="PTHR43030">
    <property type="entry name" value="PHOSPHOENOLPYRUVATE SYNTHASE"/>
    <property type="match status" value="1"/>
</dbReference>
<dbReference type="RefSeq" id="WP_093392921.1">
    <property type="nucleotide sequence ID" value="NZ_FOUU01000001.1"/>
</dbReference>
<dbReference type="AlphaFoldDB" id="A0A1I4QY02"/>
<protein>
    <recommendedName>
        <fullName evidence="6">Phosphoenolpyruvate synthase</fullName>
        <ecNumber evidence="5">2.7.9.2</ecNumber>
    </recommendedName>
    <alternativeName>
        <fullName evidence="13">Pyruvate, water dikinase</fullName>
    </alternativeName>
</protein>
<dbReference type="EC" id="2.7.9.2" evidence="5"/>
<evidence type="ECO:0000256" key="14">
    <source>
        <dbReference type="ARBA" id="ARBA00047700"/>
    </source>
</evidence>
<evidence type="ECO:0000259" key="15">
    <source>
        <dbReference type="Pfam" id="PF01326"/>
    </source>
</evidence>
<dbReference type="Pfam" id="PF01326">
    <property type="entry name" value="PPDK_N"/>
    <property type="match status" value="1"/>
</dbReference>
<dbReference type="STRING" id="39841.SAMN05660836_00290"/>
<dbReference type="UniPathway" id="UPA00138"/>
<dbReference type="InterPro" id="IPR006319">
    <property type="entry name" value="PEP_synth"/>
</dbReference>
<keyword evidence="10 16" id="KW-0418">Kinase</keyword>
<comment type="catalytic activity">
    <reaction evidence="14">
        <text>pyruvate + ATP + H2O = phosphoenolpyruvate + AMP + phosphate + 2 H(+)</text>
        <dbReference type="Rhea" id="RHEA:11364"/>
        <dbReference type="ChEBI" id="CHEBI:15361"/>
        <dbReference type="ChEBI" id="CHEBI:15377"/>
        <dbReference type="ChEBI" id="CHEBI:15378"/>
        <dbReference type="ChEBI" id="CHEBI:30616"/>
        <dbReference type="ChEBI" id="CHEBI:43474"/>
        <dbReference type="ChEBI" id="CHEBI:58702"/>
        <dbReference type="ChEBI" id="CHEBI:456215"/>
        <dbReference type="EC" id="2.7.9.2"/>
    </reaction>
</comment>
<dbReference type="Gene3D" id="3.30.470.20">
    <property type="entry name" value="ATP-grasp fold, B domain"/>
    <property type="match status" value="1"/>
</dbReference>
<evidence type="ECO:0000256" key="8">
    <source>
        <dbReference type="ARBA" id="ARBA00022723"/>
    </source>
</evidence>
<evidence type="ECO:0000256" key="10">
    <source>
        <dbReference type="ARBA" id="ARBA00022777"/>
    </source>
</evidence>
<evidence type="ECO:0000256" key="2">
    <source>
        <dbReference type="ARBA" id="ARBA00002988"/>
    </source>
</evidence>
<accession>A0A1I4QY02</accession>
<dbReference type="Proteomes" id="UP000199611">
    <property type="component" value="Unassembled WGS sequence"/>
</dbReference>
<evidence type="ECO:0000313" key="17">
    <source>
        <dbReference type="Proteomes" id="UP000199611"/>
    </source>
</evidence>
<dbReference type="Gene3D" id="3.30.1490.20">
    <property type="entry name" value="ATP-grasp fold, A domain"/>
    <property type="match status" value="1"/>
</dbReference>
<keyword evidence="7" id="KW-0808">Transferase</keyword>
<dbReference type="GO" id="GO:0005524">
    <property type="term" value="F:ATP binding"/>
    <property type="evidence" value="ECO:0007669"/>
    <property type="project" value="UniProtKB-KW"/>
</dbReference>
<keyword evidence="17" id="KW-1185">Reference proteome</keyword>
<gene>
    <name evidence="16" type="ORF">SAMN05660836_00290</name>
</gene>
<keyword evidence="8" id="KW-0479">Metal-binding</keyword>
<reference evidence="16 17" key="1">
    <citation type="submission" date="2016-10" db="EMBL/GenBank/DDBJ databases">
        <authorList>
            <person name="de Groot N.N."/>
        </authorList>
    </citation>
    <scope>NUCLEOTIDE SEQUENCE [LARGE SCALE GENOMIC DNA]</scope>
    <source>
        <strain evidence="16 17">DSM 9990</strain>
    </source>
</reference>
<keyword evidence="11" id="KW-0067">ATP-binding</keyword>
<dbReference type="EMBL" id="FOUU01000001">
    <property type="protein sequence ID" value="SFM44962.1"/>
    <property type="molecule type" value="Genomic_DNA"/>
</dbReference>
<dbReference type="GO" id="GO:0008986">
    <property type="term" value="F:pyruvate, water dikinase activity"/>
    <property type="evidence" value="ECO:0007669"/>
    <property type="project" value="UniProtKB-EC"/>
</dbReference>
<dbReference type="SUPFAM" id="SSF56059">
    <property type="entry name" value="Glutathione synthetase ATP-binding domain-like"/>
    <property type="match status" value="1"/>
</dbReference>
<evidence type="ECO:0000256" key="5">
    <source>
        <dbReference type="ARBA" id="ARBA00011996"/>
    </source>
</evidence>
<comment type="pathway">
    <text evidence="3">Carbohydrate biosynthesis; gluconeogenesis.</text>
</comment>
<feature type="domain" description="Pyruvate phosphate dikinase AMP/ATP-binding" evidence="15">
    <location>
        <begin position="189"/>
        <end position="560"/>
    </location>
</feature>
<evidence type="ECO:0000256" key="1">
    <source>
        <dbReference type="ARBA" id="ARBA00001946"/>
    </source>
</evidence>
<evidence type="ECO:0000256" key="3">
    <source>
        <dbReference type="ARBA" id="ARBA00004742"/>
    </source>
</evidence>
<comment type="function">
    <text evidence="2">Catalyzes the phosphorylation of pyruvate to phosphoenolpyruvate.</text>
</comment>
<dbReference type="GO" id="GO:0046872">
    <property type="term" value="F:metal ion binding"/>
    <property type="evidence" value="ECO:0007669"/>
    <property type="project" value="UniProtKB-KW"/>
</dbReference>
<evidence type="ECO:0000256" key="13">
    <source>
        <dbReference type="ARBA" id="ARBA00033470"/>
    </source>
</evidence>
<evidence type="ECO:0000256" key="7">
    <source>
        <dbReference type="ARBA" id="ARBA00022679"/>
    </source>
</evidence>
<evidence type="ECO:0000256" key="6">
    <source>
        <dbReference type="ARBA" id="ARBA00021623"/>
    </source>
</evidence>
<comment type="cofactor">
    <cofactor evidence="1">
        <name>Mg(2+)</name>
        <dbReference type="ChEBI" id="CHEBI:18420"/>
    </cofactor>
</comment>
<sequence length="768" mass="88719">MKGDLSEYINLCGDLVVRFHEMLMKMGSYPELISEMRALFLEVLKNRGMVADELIEKWVQRLIRDGRGDPERLKAALVDFAFAAAFSEEEIENHINLVRKRDRFRNLWRVVNTEGVSQKKVIKALKEFCSIPEGNLYIDPGDAEGVRVVLIQRFISTHLPFVGVAKKHITIRDVDELIDRTYSSPRKVGLVGGKAAGMILAYRILVPRLGNRDPELEKYLTIPESYYFNSGIFSEFIEYNNLHHFRTQKYRSREEIEEDYRNIAELFKQARFPPDTVTMFADFLEKIGEVPLILRSSSLLEDSFGHAFSGKYDSVFLANQGPLEKRLDEFIWGLKQVHMSTYGPDPILYRRDHGLLDFDEKMSVLVQKVVGRRYGNYFMPFASGVAFSRNMYRWSPRIRKEDGIVRLVLGLGTRAVDRVGGDYARLVPLSHPQLRPEGNAQQIVKYSQKFVDVLNLNTGKVEAVPFFEAIDVMGPKAAHLALSYYRNGYIQKPTTFYEENSPETGCITFDNFLEKTPFVRIMKKVLRKLEQEYGRPVDVEFAWENDRLYLLQCRTLASRDEPDYVVIPSGIDSAKIVFKNNRVLFNADLRNIRYIVFVDPREYREIRSGEERIAVGRIVGMVNRALDDKYALFGPGRWGSNDLRLGVRVGYQDINRAVILGEIAFEQEGMTPEVSFGTHFFNDLIEARIVPVAIFPDEPENFFNESLLEHFPNELFRFAPDYYEKFYRILKIIDLENAQPGTRLRILQDVENQKGIGYLEVSAGKFRE</sequence>
<dbReference type="PANTHER" id="PTHR43030:SF1">
    <property type="entry name" value="PHOSPHOENOLPYRUVATE SYNTHASE"/>
    <property type="match status" value="1"/>
</dbReference>
<proteinExistence type="inferred from homology"/>
<name>A0A1I4QY02_9BACT</name>
<dbReference type="OrthoDB" id="9812167at2"/>
<evidence type="ECO:0000256" key="9">
    <source>
        <dbReference type="ARBA" id="ARBA00022741"/>
    </source>
</evidence>
<organism evidence="16 17">
    <name type="scientific">Thermodesulforhabdus norvegica</name>
    <dbReference type="NCBI Taxonomy" id="39841"/>
    <lineage>
        <taxon>Bacteria</taxon>
        <taxon>Pseudomonadati</taxon>
        <taxon>Thermodesulfobacteriota</taxon>
        <taxon>Syntrophobacteria</taxon>
        <taxon>Syntrophobacterales</taxon>
        <taxon>Thermodesulforhabdaceae</taxon>
        <taxon>Thermodesulforhabdus</taxon>
    </lineage>
</organism>
<dbReference type="InterPro" id="IPR013815">
    <property type="entry name" value="ATP_grasp_subdomain_1"/>
</dbReference>